<accession>A0AAW1HQG1</accession>
<evidence type="ECO:0000256" key="2">
    <source>
        <dbReference type="ARBA" id="ARBA00006574"/>
    </source>
</evidence>
<sequence length="544" mass="61759">MSGDNNSEGRKLTETPTWAVAAICSVIILISFLLEKGLHALSTLLKKKQKEALYEALDKVKGELMILGFISLLLAISEDSISILCVPSNVVNIMLPCTNGTASSTSKEDDRRRLLSTEGSKHVCRKGGEPLITTEAAHQLHILIFFLAVFHVLYSAITMMLGKLKIRRWKNWERETSTHEYESSNDPSRLRFTHETSFVKKHNSFWTRIPFFFYVGCFFRQFFKSVDKSDYLTLRHGFITAHIAPGVAFDFRKYIKRSLEDDFKVVVGVSPVLWASFVIFLLLNVNGWHTLLLASILPLITILAVGTKLQAILTKMALEITERHTVVQGIPLVQGSDSYFWFSKPRLILHLLHFTLFQNAFQITYLLWRLYEFDSESCFHADLRFELFKITTGIGAMVLCSYSILPLYALVTQMGSHMKKSIFDEQTSNALQNWHKAAKKKQRENAKTPPRTVGGTSFQNSTSSLRKYSSGPILHRFTSLGRLSRASAYDEHEACDYEAEDPSTLATLIVRVDNEHGEGEMSRLPNGEEIRERDPRLVKSSSLN</sequence>
<dbReference type="GO" id="GO:0005516">
    <property type="term" value="F:calmodulin binding"/>
    <property type="evidence" value="ECO:0007669"/>
    <property type="project" value="UniProtKB-KW"/>
</dbReference>
<feature type="region of interest" description="Disordered" evidence="9">
    <location>
        <begin position="436"/>
        <end position="464"/>
    </location>
</feature>
<feature type="transmembrane region" description="Helical" evidence="10">
    <location>
        <begin position="20"/>
        <end position="44"/>
    </location>
</feature>
<reference evidence="11" key="1">
    <citation type="submission" date="2024-03" db="EMBL/GenBank/DDBJ databases">
        <title>WGS assembly of Saponaria officinalis var. Norfolk2.</title>
        <authorList>
            <person name="Jenkins J."/>
            <person name="Shu S."/>
            <person name="Grimwood J."/>
            <person name="Barry K."/>
            <person name="Goodstein D."/>
            <person name="Schmutz J."/>
            <person name="Leebens-Mack J."/>
            <person name="Osbourn A."/>
        </authorList>
    </citation>
    <scope>NUCLEOTIDE SEQUENCE [LARGE SCALE GENOMIC DNA]</scope>
    <source>
        <strain evidence="11">JIC</strain>
    </source>
</reference>
<keyword evidence="7 8" id="KW-0568">Pathogenesis-related protein</keyword>
<evidence type="ECO:0000313" key="11">
    <source>
        <dbReference type="EMBL" id="KAK9678669.1"/>
    </source>
</evidence>
<dbReference type="Proteomes" id="UP001443914">
    <property type="component" value="Unassembled WGS sequence"/>
</dbReference>
<comment type="caution">
    <text evidence="11">The sequence shown here is derived from an EMBL/GenBank/DDBJ whole genome shotgun (WGS) entry which is preliminary data.</text>
</comment>
<feature type="transmembrane region" description="Helical" evidence="10">
    <location>
        <begin position="288"/>
        <end position="306"/>
    </location>
</feature>
<evidence type="ECO:0000256" key="5">
    <source>
        <dbReference type="ARBA" id="ARBA00022989"/>
    </source>
</evidence>
<dbReference type="AlphaFoldDB" id="A0AAW1HQG1"/>
<keyword evidence="4 8" id="KW-0611">Plant defense</keyword>
<dbReference type="GO" id="GO:0006952">
    <property type="term" value="P:defense response"/>
    <property type="evidence" value="ECO:0007669"/>
    <property type="project" value="UniProtKB-KW"/>
</dbReference>
<dbReference type="EMBL" id="JBDFQZ010000011">
    <property type="protein sequence ID" value="KAK9678669.1"/>
    <property type="molecule type" value="Genomic_DNA"/>
</dbReference>
<name>A0AAW1HQG1_SAPOF</name>
<feature type="transmembrane region" description="Helical" evidence="10">
    <location>
        <begin position="263"/>
        <end position="282"/>
    </location>
</feature>
<dbReference type="Pfam" id="PF03094">
    <property type="entry name" value="Mlo"/>
    <property type="match status" value="1"/>
</dbReference>
<evidence type="ECO:0000256" key="9">
    <source>
        <dbReference type="SAM" id="MobiDB-lite"/>
    </source>
</evidence>
<feature type="transmembrane region" description="Helical" evidence="10">
    <location>
        <begin position="388"/>
        <end position="411"/>
    </location>
</feature>
<keyword evidence="6 8" id="KW-0472">Membrane</keyword>
<evidence type="ECO:0000256" key="4">
    <source>
        <dbReference type="ARBA" id="ARBA00022821"/>
    </source>
</evidence>
<feature type="transmembrane region" description="Helical" evidence="10">
    <location>
        <begin position="140"/>
        <end position="161"/>
    </location>
</feature>
<evidence type="ECO:0000313" key="12">
    <source>
        <dbReference type="Proteomes" id="UP001443914"/>
    </source>
</evidence>
<proteinExistence type="inferred from homology"/>
<protein>
    <recommendedName>
        <fullName evidence="8">MLO-like protein</fullName>
    </recommendedName>
</protein>
<dbReference type="GO" id="GO:0016020">
    <property type="term" value="C:membrane"/>
    <property type="evidence" value="ECO:0007669"/>
    <property type="project" value="UniProtKB-SubCell"/>
</dbReference>
<feature type="region of interest" description="Disordered" evidence="9">
    <location>
        <begin position="514"/>
        <end position="544"/>
    </location>
</feature>
<evidence type="ECO:0000256" key="8">
    <source>
        <dbReference type="RuleBase" id="RU280816"/>
    </source>
</evidence>
<evidence type="ECO:0000256" key="6">
    <source>
        <dbReference type="ARBA" id="ARBA00023136"/>
    </source>
</evidence>
<dbReference type="PANTHER" id="PTHR31942:SF49">
    <property type="entry name" value="MLO-LIKE PROTEIN 8"/>
    <property type="match status" value="1"/>
</dbReference>
<comment type="similarity">
    <text evidence="2 8">Belongs to the MLO family.</text>
</comment>
<feature type="transmembrane region" description="Helical" evidence="10">
    <location>
        <begin position="205"/>
        <end position="222"/>
    </location>
</feature>
<keyword evidence="8" id="KW-0112">Calmodulin-binding</keyword>
<keyword evidence="3 8" id="KW-0812">Transmembrane</keyword>
<evidence type="ECO:0000256" key="7">
    <source>
        <dbReference type="ARBA" id="ARBA00023265"/>
    </source>
</evidence>
<feature type="transmembrane region" description="Helical" evidence="10">
    <location>
        <begin position="347"/>
        <end position="368"/>
    </location>
</feature>
<organism evidence="11 12">
    <name type="scientific">Saponaria officinalis</name>
    <name type="common">Common soapwort</name>
    <name type="synonym">Lychnis saponaria</name>
    <dbReference type="NCBI Taxonomy" id="3572"/>
    <lineage>
        <taxon>Eukaryota</taxon>
        <taxon>Viridiplantae</taxon>
        <taxon>Streptophyta</taxon>
        <taxon>Embryophyta</taxon>
        <taxon>Tracheophyta</taxon>
        <taxon>Spermatophyta</taxon>
        <taxon>Magnoliopsida</taxon>
        <taxon>eudicotyledons</taxon>
        <taxon>Gunneridae</taxon>
        <taxon>Pentapetalae</taxon>
        <taxon>Caryophyllales</taxon>
        <taxon>Caryophyllaceae</taxon>
        <taxon>Caryophylleae</taxon>
        <taxon>Saponaria</taxon>
    </lineage>
</organism>
<feature type="compositionally biased region" description="Polar residues" evidence="9">
    <location>
        <begin position="454"/>
        <end position="464"/>
    </location>
</feature>
<evidence type="ECO:0000256" key="3">
    <source>
        <dbReference type="ARBA" id="ARBA00022692"/>
    </source>
</evidence>
<keyword evidence="12" id="KW-1185">Reference proteome</keyword>
<comment type="subcellular location">
    <subcellularLocation>
        <location evidence="1 8">Membrane</location>
        <topology evidence="1 8">Multi-pass membrane protein</topology>
    </subcellularLocation>
</comment>
<comment type="domain">
    <text evidence="8">The C-terminus contains a calmodulin-binding domain, which binds calmodulin in a calcium-dependent fashion.</text>
</comment>
<feature type="compositionally biased region" description="Basic and acidic residues" evidence="9">
    <location>
        <begin position="514"/>
        <end position="537"/>
    </location>
</feature>
<gene>
    <name evidence="8" type="primary">MLO</name>
    <name evidence="11" type="ORF">RND81_11G226200</name>
</gene>
<evidence type="ECO:0000256" key="1">
    <source>
        <dbReference type="ARBA" id="ARBA00004141"/>
    </source>
</evidence>
<dbReference type="PANTHER" id="PTHR31942">
    <property type="entry name" value="MLO-LIKE PROTEIN 1"/>
    <property type="match status" value="1"/>
</dbReference>
<dbReference type="InterPro" id="IPR004326">
    <property type="entry name" value="Mlo"/>
</dbReference>
<comment type="function">
    <text evidence="8">May be involved in modulation of pathogen defense and leaf cell death.</text>
</comment>
<evidence type="ECO:0000256" key="10">
    <source>
        <dbReference type="SAM" id="Phobius"/>
    </source>
</evidence>
<keyword evidence="5 8" id="KW-1133">Transmembrane helix</keyword>